<name>A0AAN8Y3I4_SOLBU</name>
<sequence length="33" mass="3857">MALTIKDKIPVELRKGRETVIRAGLTGWRLRDY</sequence>
<comment type="caution">
    <text evidence="1">The sequence shown here is derived from an EMBL/GenBank/DDBJ whole genome shotgun (WGS) entry which is preliminary data.</text>
</comment>
<dbReference type="EMBL" id="JBANQN010000010">
    <property type="protein sequence ID" value="KAK6777762.1"/>
    <property type="molecule type" value="Genomic_DNA"/>
</dbReference>
<dbReference type="AlphaFoldDB" id="A0AAN8Y3I4"/>
<proteinExistence type="predicted"/>
<evidence type="ECO:0000313" key="2">
    <source>
        <dbReference type="Proteomes" id="UP001371456"/>
    </source>
</evidence>
<reference evidence="1 2" key="1">
    <citation type="submission" date="2024-02" db="EMBL/GenBank/DDBJ databases">
        <title>de novo genome assembly of Solanum bulbocastanum strain 11H21.</title>
        <authorList>
            <person name="Hosaka A.J."/>
        </authorList>
    </citation>
    <scope>NUCLEOTIDE SEQUENCE [LARGE SCALE GENOMIC DNA]</scope>
    <source>
        <tissue evidence="1">Young leaves</tissue>
    </source>
</reference>
<organism evidence="1 2">
    <name type="scientific">Solanum bulbocastanum</name>
    <name type="common">Wild potato</name>
    <dbReference type="NCBI Taxonomy" id="147425"/>
    <lineage>
        <taxon>Eukaryota</taxon>
        <taxon>Viridiplantae</taxon>
        <taxon>Streptophyta</taxon>
        <taxon>Embryophyta</taxon>
        <taxon>Tracheophyta</taxon>
        <taxon>Spermatophyta</taxon>
        <taxon>Magnoliopsida</taxon>
        <taxon>eudicotyledons</taxon>
        <taxon>Gunneridae</taxon>
        <taxon>Pentapetalae</taxon>
        <taxon>asterids</taxon>
        <taxon>lamiids</taxon>
        <taxon>Solanales</taxon>
        <taxon>Solanaceae</taxon>
        <taxon>Solanoideae</taxon>
        <taxon>Solaneae</taxon>
        <taxon>Solanum</taxon>
    </lineage>
</organism>
<protein>
    <submittedName>
        <fullName evidence="1">Uncharacterized protein</fullName>
    </submittedName>
</protein>
<accession>A0AAN8Y3I4</accession>
<evidence type="ECO:0000313" key="1">
    <source>
        <dbReference type="EMBL" id="KAK6777762.1"/>
    </source>
</evidence>
<dbReference type="Proteomes" id="UP001371456">
    <property type="component" value="Unassembled WGS sequence"/>
</dbReference>
<gene>
    <name evidence="1" type="ORF">RDI58_024480</name>
</gene>
<keyword evidence="2" id="KW-1185">Reference proteome</keyword>